<name>Q0CFR4_ASPTN</name>
<dbReference type="CDD" id="cd05367">
    <property type="entry name" value="SPR-like_SDR_c"/>
    <property type="match status" value="1"/>
</dbReference>
<keyword evidence="2" id="KW-0521">NADP</keyword>
<dbReference type="SUPFAM" id="SSF51735">
    <property type="entry name" value="NAD(P)-binding Rossmann-fold domains"/>
    <property type="match status" value="1"/>
</dbReference>
<dbReference type="OMA" id="SHVDEWR"/>
<dbReference type="HOGENOM" id="CLU_010194_2_11_1"/>
<dbReference type="EMBL" id="CH476604">
    <property type="protein sequence ID" value="EAU31732.1"/>
    <property type="molecule type" value="Genomic_DNA"/>
</dbReference>
<dbReference type="PANTHER" id="PTHR43008:SF8">
    <property type="entry name" value="BENZIL REDUCTASE ((S)-BENZOIN FORMING) IRC24"/>
    <property type="match status" value="1"/>
</dbReference>
<evidence type="ECO:0000256" key="3">
    <source>
        <dbReference type="ARBA" id="ARBA00023002"/>
    </source>
</evidence>
<dbReference type="Gene3D" id="3.40.50.720">
    <property type="entry name" value="NAD(P)-binding Rossmann-like Domain"/>
    <property type="match status" value="1"/>
</dbReference>
<evidence type="ECO:0000256" key="2">
    <source>
        <dbReference type="ARBA" id="ARBA00022857"/>
    </source>
</evidence>
<gene>
    <name evidence="5" type="ORF">ATEG_07470</name>
</gene>
<dbReference type="AlphaFoldDB" id="Q0CFR4"/>
<proteinExistence type="inferred from homology"/>
<dbReference type="FunFam" id="3.40.50.720:FF:000281">
    <property type="entry name" value="Uncharacterized oxidoreductase YIR035C"/>
    <property type="match status" value="1"/>
</dbReference>
<dbReference type="OrthoDB" id="153074at2759"/>
<accession>Q0CFR4</accession>
<dbReference type="InterPro" id="IPR057326">
    <property type="entry name" value="KR_dom"/>
</dbReference>
<dbReference type="eggNOG" id="KOG1204">
    <property type="taxonomic scope" value="Eukaryota"/>
</dbReference>
<comment type="similarity">
    <text evidence="1">Belongs to the short-chain dehydrogenases/reductases (SDR) family.</text>
</comment>
<protein>
    <recommendedName>
        <fullName evidence="4">Ketoreductase domain-containing protein</fullName>
    </recommendedName>
</protein>
<dbReference type="SMART" id="SM00822">
    <property type="entry name" value="PKS_KR"/>
    <property type="match status" value="1"/>
</dbReference>
<dbReference type="VEuPathDB" id="FungiDB:ATEG_07470"/>
<evidence type="ECO:0000313" key="5">
    <source>
        <dbReference type="EMBL" id="EAU31732.1"/>
    </source>
</evidence>
<feature type="domain" description="Ketoreductase" evidence="4">
    <location>
        <begin position="3"/>
        <end position="183"/>
    </location>
</feature>
<keyword evidence="3" id="KW-0560">Oxidoreductase</keyword>
<dbReference type="PANTHER" id="PTHR43008">
    <property type="entry name" value="BENZIL REDUCTASE"/>
    <property type="match status" value="1"/>
</dbReference>
<dbReference type="RefSeq" id="XP_001216091.1">
    <property type="nucleotide sequence ID" value="XM_001216091.1"/>
</dbReference>
<reference evidence="6" key="1">
    <citation type="submission" date="2005-09" db="EMBL/GenBank/DDBJ databases">
        <title>Annotation of the Aspergillus terreus NIH2624 genome.</title>
        <authorList>
            <person name="Birren B.W."/>
            <person name="Lander E.S."/>
            <person name="Galagan J.E."/>
            <person name="Nusbaum C."/>
            <person name="Devon K."/>
            <person name="Henn M."/>
            <person name="Ma L.-J."/>
            <person name="Jaffe D.B."/>
            <person name="Butler J."/>
            <person name="Alvarez P."/>
            <person name="Gnerre S."/>
            <person name="Grabherr M."/>
            <person name="Kleber M."/>
            <person name="Mauceli E.W."/>
            <person name="Brockman W."/>
            <person name="Rounsley S."/>
            <person name="Young S.K."/>
            <person name="LaButti K."/>
            <person name="Pushparaj V."/>
            <person name="DeCaprio D."/>
            <person name="Crawford M."/>
            <person name="Koehrsen M."/>
            <person name="Engels R."/>
            <person name="Montgomery P."/>
            <person name="Pearson M."/>
            <person name="Howarth C."/>
            <person name="Larson L."/>
            <person name="Luoma S."/>
            <person name="White J."/>
            <person name="Alvarado L."/>
            <person name="Kodira C.D."/>
            <person name="Zeng Q."/>
            <person name="Oleary S."/>
            <person name="Yandava C."/>
            <person name="Denning D.W."/>
            <person name="Nierman W.C."/>
            <person name="Milne T."/>
            <person name="Madden K."/>
        </authorList>
    </citation>
    <scope>NUCLEOTIDE SEQUENCE [LARGE SCALE GENOMIC DNA]</scope>
    <source>
        <strain evidence="6">NIH 2624 / FGSC A1156</strain>
    </source>
</reference>
<dbReference type="STRING" id="341663.Q0CFR4"/>
<sequence>MSKTIIVTGASRGIGLAIAKYLLTAPQSHNVVVIARSVEPLQKLKDQYTKQVEVLNGDLADLSIGQKAVDLALKSFGRLDGMVLNHGILGQVGKIAEADPQQWKHGFDVNFISLVAFVKAGLPALRESKGKLIFTSSGAAVSAYRGWGLYGATKAAMNHLALSLGEEEPDVTTVSIRPGMVDTEMQRELREDHATTLEPQVHSKFTTVHKEGKLLKPEQPGHVMAKLVLDAPKDLSGKFLSYVLEMVYSLDYLANRYRWNDGALAAFQA</sequence>
<dbReference type="GO" id="GO:0050664">
    <property type="term" value="F:oxidoreductase activity, acting on NAD(P)H, oxygen as acceptor"/>
    <property type="evidence" value="ECO:0007669"/>
    <property type="project" value="TreeGrafter"/>
</dbReference>
<dbReference type="Pfam" id="PF00106">
    <property type="entry name" value="adh_short"/>
    <property type="match status" value="1"/>
</dbReference>
<evidence type="ECO:0000259" key="4">
    <source>
        <dbReference type="SMART" id="SM00822"/>
    </source>
</evidence>
<organism evidence="5 6">
    <name type="scientific">Aspergillus terreus (strain NIH 2624 / FGSC A1156)</name>
    <dbReference type="NCBI Taxonomy" id="341663"/>
    <lineage>
        <taxon>Eukaryota</taxon>
        <taxon>Fungi</taxon>
        <taxon>Dikarya</taxon>
        <taxon>Ascomycota</taxon>
        <taxon>Pezizomycotina</taxon>
        <taxon>Eurotiomycetes</taxon>
        <taxon>Eurotiomycetidae</taxon>
        <taxon>Eurotiales</taxon>
        <taxon>Aspergillaceae</taxon>
        <taxon>Aspergillus</taxon>
        <taxon>Aspergillus subgen. Circumdati</taxon>
    </lineage>
</organism>
<dbReference type="GO" id="GO:0044550">
    <property type="term" value="P:secondary metabolite biosynthetic process"/>
    <property type="evidence" value="ECO:0007669"/>
    <property type="project" value="UniProtKB-ARBA"/>
</dbReference>
<dbReference type="GeneID" id="4322566"/>
<dbReference type="PRINTS" id="PR00081">
    <property type="entry name" value="GDHRDH"/>
</dbReference>
<dbReference type="InterPro" id="IPR002347">
    <property type="entry name" value="SDR_fam"/>
</dbReference>
<evidence type="ECO:0000256" key="1">
    <source>
        <dbReference type="ARBA" id="ARBA00006484"/>
    </source>
</evidence>
<dbReference type="InterPro" id="IPR020904">
    <property type="entry name" value="Sc_DH/Rdtase_CS"/>
</dbReference>
<dbReference type="PROSITE" id="PS00061">
    <property type="entry name" value="ADH_SHORT"/>
    <property type="match status" value="1"/>
</dbReference>
<evidence type="ECO:0000313" key="6">
    <source>
        <dbReference type="Proteomes" id="UP000007963"/>
    </source>
</evidence>
<dbReference type="InterPro" id="IPR036291">
    <property type="entry name" value="NAD(P)-bd_dom_sf"/>
</dbReference>
<dbReference type="Proteomes" id="UP000007963">
    <property type="component" value="Unassembled WGS sequence"/>
</dbReference>